<protein>
    <submittedName>
        <fullName evidence="3">DAZ-associated protein 2</fullName>
    </submittedName>
</protein>
<dbReference type="STRING" id="6205.A0A0R3WMQ8"/>
<evidence type="ECO:0000313" key="1">
    <source>
        <dbReference type="EMBL" id="VDM18773.1"/>
    </source>
</evidence>
<dbReference type="Proteomes" id="UP000274429">
    <property type="component" value="Unassembled WGS sequence"/>
</dbReference>
<accession>A0A0R3WMQ8</accession>
<organism evidence="3">
    <name type="scientific">Hydatigena taeniaeformis</name>
    <name type="common">Feline tapeworm</name>
    <name type="synonym">Taenia taeniaeformis</name>
    <dbReference type="NCBI Taxonomy" id="6205"/>
    <lineage>
        <taxon>Eukaryota</taxon>
        <taxon>Metazoa</taxon>
        <taxon>Spiralia</taxon>
        <taxon>Lophotrochozoa</taxon>
        <taxon>Platyhelminthes</taxon>
        <taxon>Cestoda</taxon>
        <taxon>Eucestoda</taxon>
        <taxon>Cyclophyllidea</taxon>
        <taxon>Taeniidae</taxon>
        <taxon>Hydatigera</taxon>
    </lineage>
</organism>
<dbReference type="AlphaFoldDB" id="A0A0R3WMQ8"/>
<gene>
    <name evidence="1" type="ORF">TTAC_LOCUS2033</name>
</gene>
<proteinExistence type="predicted"/>
<reference evidence="1 2" key="2">
    <citation type="submission" date="2018-11" db="EMBL/GenBank/DDBJ databases">
        <authorList>
            <consortium name="Pathogen Informatics"/>
        </authorList>
    </citation>
    <scope>NUCLEOTIDE SEQUENCE [LARGE SCALE GENOMIC DNA]</scope>
</reference>
<evidence type="ECO:0000313" key="2">
    <source>
        <dbReference type="Proteomes" id="UP000274429"/>
    </source>
</evidence>
<reference evidence="3" key="1">
    <citation type="submission" date="2017-02" db="UniProtKB">
        <authorList>
            <consortium name="WormBaseParasite"/>
        </authorList>
    </citation>
    <scope>IDENTIFICATION</scope>
</reference>
<dbReference type="EMBL" id="UYWX01000700">
    <property type="protein sequence ID" value="VDM18773.1"/>
    <property type="molecule type" value="Genomic_DNA"/>
</dbReference>
<sequence>MKKPMPTAPGQCQFKSLQVGIPQFFVPTAPSDPSFTQTMHMQASYPLLPVCPLQQIVGQSLHERYGAFAAREWDSPLHTAPFPEHTNTVGTVIPPVLNWKSRCCVDPWKGIAPVQVPESGERLVTSVVNQRHTVLFSPPQWKFSTSPDSA</sequence>
<dbReference type="OrthoDB" id="6299092at2759"/>
<keyword evidence="2" id="KW-1185">Reference proteome</keyword>
<dbReference type="WBParaSite" id="TTAC_0000204601-mRNA-1">
    <property type="protein sequence ID" value="TTAC_0000204601-mRNA-1"/>
    <property type="gene ID" value="TTAC_0000204601"/>
</dbReference>
<name>A0A0R3WMQ8_HYDTA</name>
<evidence type="ECO:0000313" key="3">
    <source>
        <dbReference type="WBParaSite" id="TTAC_0000204601-mRNA-1"/>
    </source>
</evidence>